<dbReference type="GO" id="GO:0003676">
    <property type="term" value="F:nucleic acid binding"/>
    <property type="evidence" value="ECO:0007669"/>
    <property type="project" value="InterPro"/>
</dbReference>
<dbReference type="InterPro" id="IPR002052">
    <property type="entry name" value="DNA_methylase_N6_adenine_CS"/>
</dbReference>
<reference evidence="1 2" key="1">
    <citation type="journal article" date="2018" name="Front. Microbiol.">
        <title>Conversion of Methionine to Cysteine in Lactobacillus paracasei Depends on the Highly Mobile cysK-ctl-cysE Gene Cluster.</title>
        <authorList>
            <person name="Wuthrich D."/>
            <person name="Irmler S."/>
            <person name="Berthoud H."/>
            <person name="Guggenbuhl B."/>
            <person name="Eugster E."/>
            <person name="Bruggmann R."/>
        </authorList>
    </citation>
    <scope>NUCLEOTIDE SEQUENCE [LARGE SCALE GENOMIC DNA]</scope>
    <source>
        <strain evidence="1 2">FAM18172</strain>
    </source>
</reference>
<dbReference type="Proteomes" id="UP000285532">
    <property type="component" value="Unassembled WGS sequence"/>
</dbReference>
<organism evidence="1 2">
    <name type="scientific">Lacticaseibacillus paracasei</name>
    <name type="common">Lactobacillus paracasei</name>
    <dbReference type="NCBI Taxonomy" id="1597"/>
    <lineage>
        <taxon>Bacteria</taxon>
        <taxon>Bacillati</taxon>
        <taxon>Bacillota</taxon>
        <taxon>Bacilli</taxon>
        <taxon>Lactobacillales</taxon>
        <taxon>Lactobacillaceae</taxon>
        <taxon>Lacticaseibacillus</taxon>
    </lineage>
</organism>
<dbReference type="AlphaFoldDB" id="A0A422M0J6"/>
<evidence type="ECO:0000313" key="1">
    <source>
        <dbReference type="EMBL" id="RND80214.1"/>
    </source>
</evidence>
<proteinExistence type="predicted"/>
<accession>A0A422M0J6</accession>
<name>A0A422M0J6_LACPA</name>
<evidence type="ECO:0000313" key="2">
    <source>
        <dbReference type="Proteomes" id="UP000285532"/>
    </source>
</evidence>
<dbReference type="PROSITE" id="PS00092">
    <property type="entry name" value="N6_MTASE"/>
    <property type="match status" value="1"/>
</dbReference>
<protein>
    <recommendedName>
        <fullName evidence="3">Modification methylase</fullName>
    </recommendedName>
</protein>
<dbReference type="EMBL" id="LKFU01000156">
    <property type="protein sequence ID" value="RND80214.1"/>
    <property type="molecule type" value="Genomic_DNA"/>
</dbReference>
<evidence type="ECO:0008006" key="3">
    <source>
        <dbReference type="Google" id="ProtNLM"/>
    </source>
</evidence>
<gene>
    <name evidence="1" type="ORF">FAM18172_03095</name>
</gene>
<dbReference type="GO" id="GO:0032259">
    <property type="term" value="P:methylation"/>
    <property type="evidence" value="ECO:0007669"/>
    <property type="project" value="InterPro"/>
</dbReference>
<dbReference type="RefSeq" id="WP_123156158.1">
    <property type="nucleotide sequence ID" value="NZ_LKFI01000094.1"/>
</dbReference>
<dbReference type="Pfam" id="PF13651">
    <property type="entry name" value="EcoRI_methylase"/>
    <property type="match status" value="1"/>
</dbReference>
<dbReference type="InterPro" id="IPR025247">
    <property type="entry name" value="EcoRI-like_methylase"/>
</dbReference>
<dbReference type="GO" id="GO:0008168">
    <property type="term" value="F:methyltransferase activity"/>
    <property type="evidence" value="ECO:0007669"/>
    <property type="project" value="InterPro"/>
</dbReference>
<comment type="caution">
    <text evidence="1">The sequence shown here is derived from an EMBL/GenBank/DDBJ whole genome shotgun (WGS) entry which is preliminary data.</text>
</comment>
<sequence>MANTKKKLQDAKSAKRDEFYTQLPDIEKELVHYRDQFKGKTILCNCDDPETSNFFTYFVLNLNFLGIKSLITTHYAGPENDSDSAYALVINSANVDSILMLGSIDYDTLKSLRVPLKGDGDFRSEECTNYLKQADIVVTNPPFSLWRDFVNYLFEYDKQFIIIGNTNSLTYKDIFGYMKSNKLRIGYTNFNRGMFFVVPDSYKQYHHINENGQKIARVSTACWYTTLDTEKAHRPLDLVFRYKGHESDYPTYDNYDAIEVSRVQDIPYDYMGIMGVPITFINKYSPDQFDIIGMAKGSDSFGATRTIKYINPIQHKDGAVKKDNNLNAAPAIKLTTPPAQKYYTADNSDGYLVSLYARILIRRKSSN</sequence>